<reference evidence="1 2" key="1">
    <citation type="submission" date="2022-08" db="EMBL/GenBank/DDBJ databases">
        <title>Reclassification of Massilia species as members of the genera Telluria, Duganella, Pseudoduganella, Mokoshia gen. nov. and Zemynaea gen. nov. using orthogonal and non-orthogonal genome-based approaches.</title>
        <authorList>
            <person name="Bowman J.P."/>
        </authorList>
    </citation>
    <scope>NUCLEOTIDE SEQUENCE [LARGE SCALE GENOMIC DNA]</scope>
    <source>
        <strain evidence="1 2">JCM 31661</strain>
    </source>
</reference>
<proteinExistence type="predicted"/>
<dbReference type="Proteomes" id="UP001206572">
    <property type="component" value="Unassembled WGS sequence"/>
</dbReference>
<protein>
    <recommendedName>
        <fullName evidence="3">Flagellar protein FliT</fullName>
    </recommendedName>
</protein>
<keyword evidence="2" id="KW-1185">Reference proteome</keyword>
<dbReference type="RefSeq" id="WP_258828060.1">
    <property type="nucleotide sequence ID" value="NZ_JANUHA010000007.1"/>
</dbReference>
<gene>
    <name evidence="1" type="ORF">NX780_11810</name>
</gene>
<evidence type="ECO:0000313" key="1">
    <source>
        <dbReference type="EMBL" id="MCS0597030.1"/>
    </source>
</evidence>
<evidence type="ECO:0008006" key="3">
    <source>
        <dbReference type="Google" id="ProtNLM"/>
    </source>
</evidence>
<comment type="caution">
    <text evidence="1">The sequence shown here is derived from an EMBL/GenBank/DDBJ whole genome shotgun (WGS) entry which is preliminary data.</text>
</comment>
<organism evidence="1 2">
    <name type="scientific">Massilia agri</name>
    <dbReference type="NCBI Taxonomy" id="1886785"/>
    <lineage>
        <taxon>Bacteria</taxon>
        <taxon>Pseudomonadati</taxon>
        <taxon>Pseudomonadota</taxon>
        <taxon>Betaproteobacteria</taxon>
        <taxon>Burkholderiales</taxon>
        <taxon>Oxalobacteraceae</taxon>
        <taxon>Telluria group</taxon>
        <taxon>Massilia</taxon>
    </lineage>
</organism>
<dbReference type="EMBL" id="JANUHA010000007">
    <property type="protein sequence ID" value="MCS0597030.1"/>
    <property type="molecule type" value="Genomic_DNA"/>
</dbReference>
<accession>A0ABT2AM11</accession>
<name>A0ABT2AM11_9BURK</name>
<sequence>MDRSGVIDRLAGELEQAAAQRDWELLGRAVRDLAPRLQRLATTCAWSDGERAALARLRGAHDGAAARVALAGSELQAQLAAMRDNKEGWMAYALAGEPETGNTQ</sequence>
<evidence type="ECO:0000313" key="2">
    <source>
        <dbReference type="Proteomes" id="UP001206572"/>
    </source>
</evidence>